<dbReference type="CDD" id="cd06222">
    <property type="entry name" value="RNase_H_like"/>
    <property type="match status" value="1"/>
</dbReference>
<dbReference type="EMBL" id="SMOL01000458">
    <property type="protein sequence ID" value="KAB2613285.1"/>
    <property type="molecule type" value="Genomic_DNA"/>
</dbReference>
<dbReference type="InterPro" id="IPR012337">
    <property type="entry name" value="RNaseH-like_sf"/>
</dbReference>
<reference evidence="2 3" key="1">
    <citation type="submission" date="2019-09" db="EMBL/GenBank/DDBJ databases">
        <authorList>
            <person name="Ou C."/>
        </authorList>
    </citation>
    <scope>NUCLEOTIDE SEQUENCE [LARGE SCALE GENOMIC DNA]</scope>
    <source>
        <strain evidence="2">S2</strain>
        <tissue evidence="2">Leaf</tissue>
    </source>
</reference>
<dbReference type="InterPro" id="IPR036397">
    <property type="entry name" value="RNaseH_sf"/>
</dbReference>
<name>A0A5N5GCU5_9ROSA</name>
<gene>
    <name evidence="2" type="ORF">D8674_035601</name>
</gene>
<dbReference type="PANTHER" id="PTHR47723">
    <property type="entry name" value="OS05G0353850 PROTEIN"/>
    <property type="match status" value="1"/>
</dbReference>
<dbReference type="InterPro" id="IPR044730">
    <property type="entry name" value="RNase_H-like_dom_plant"/>
</dbReference>
<reference evidence="2 3" key="3">
    <citation type="submission" date="2019-11" db="EMBL/GenBank/DDBJ databases">
        <title>A de novo genome assembly of a pear dwarfing rootstock.</title>
        <authorList>
            <person name="Wang F."/>
            <person name="Wang J."/>
            <person name="Li S."/>
            <person name="Zhang Y."/>
            <person name="Fang M."/>
            <person name="Ma L."/>
            <person name="Zhao Y."/>
            <person name="Jiang S."/>
        </authorList>
    </citation>
    <scope>NUCLEOTIDE SEQUENCE [LARGE SCALE GENOMIC DNA]</scope>
    <source>
        <strain evidence="2">S2</strain>
        <tissue evidence="2">Leaf</tissue>
    </source>
</reference>
<keyword evidence="3" id="KW-1185">Reference proteome</keyword>
<sequence length="151" mass="16500">MANDYNNANKRGNKEKLIRWIPSGDDVFKLNFDGSVKNNGAAGGFVIQDECGDPVLAGARSLGEVSINVVECLALRDALWMAISRGLQKIMVEGDSKLIIEAVQGTSSVLWRVKTIIDDIKLIAGSFDLISWNHVYQKANFVVNVVTDVGF</sequence>
<protein>
    <recommendedName>
        <fullName evidence="1">RNase H type-1 domain-containing protein</fullName>
    </recommendedName>
</protein>
<evidence type="ECO:0000259" key="1">
    <source>
        <dbReference type="Pfam" id="PF13456"/>
    </source>
</evidence>
<dbReference type="GO" id="GO:0003676">
    <property type="term" value="F:nucleic acid binding"/>
    <property type="evidence" value="ECO:0007669"/>
    <property type="project" value="InterPro"/>
</dbReference>
<dbReference type="AlphaFoldDB" id="A0A5N5GCU5"/>
<comment type="caution">
    <text evidence="2">The sequence shown here is derived from an EMBL/GenBank/DDBJ whole genome shotgun (WGS) entry which is preliminary data.</text>
</comment>
<dbReference type="SUPFAM" id="SSF53098">
    <property type="entry name" value="Ribonuclease H-like"/>
    <property type="match status" value="1"/>
</dbReference>
<dbReference type="GO" id="GO:0004523">
    <property type="term" value="F:RNA-DNA hybrid ribonuclease activity"/>
    <property type="evidence" value="ECO:0007669"/>
    <property type="project" value="InterPro"/>
</dbReference>
<dbReference type="InterPro" id="IPR002156">
    <property type="entry name" value="RNaseH_domain"/>
</dbReference>
<dbReference type="InterPro" id="IPR053151">
    <property type="entry name" value="RNase_H-like"/>
</dbReference>
<reference evidence="3" key="2">
    <citation type="submission" date="2019-10" db="EMBL/GenBank/DDBJ databases">
        <title>A de novo genome assembly of a pear dwarfing rootstock.</title>
        <authorList>
            <person name="Wang F."/>
            <person name="Wang J."/>
            <person name="Li S."/>
            <person name="Zhang Y."/>
            <person name="Fang M."/>
            <person name="Ma L."/>
            <person name="Zhao Y."/>
            <person name="Jiang S."/>
        </authorList>
    </citation>
    <scope>NUCLEOTIDE SEQUENCE [LARGE SCALE GENOMIC DNA]</scope>
</reference>
<proteinExistence type="predicted"/>
<dbReference type="Gene3D" id="3.30.420.10">
    <property type="entry name" value="Ribonuclease H-like superfamily/Ribonuclease H"/>
    <property type="match status" value="1"/>
</dbReference>
<accession>A0A5N5GCU5</accession>
<feature type="domain" description="RNase H type-1" evidence="1">
    <location>
        <begin position="31"/>
        <end position="144"/>
    </location>
</feature>
<evidence type="ECO:0000313" key="2">
    <source>
        <dbReference type="EMBL" id="KAB2613285.1"/>
    </source>
</evidence>
<dbReference type="PANTHER" id="PTHR47723:SF23">
    <property type="entry name" value="REVERSE TRANSCRIPTASE-LIKE PROTEIN"/>
    <property type="match status" value="1"/>
</dbReference>
<dbReference type="OrthoDB" id="1166192at2759"/>
<organism evidence="2 3">
    <name type="scientific">Pyrus ussuriensis x Pyrus communis</name>
    <dbReference type="NCBI Taxonomy" id="2448454"/>
    <lineage>
        <taxon>Eukaryota</taxon>
        <taxon>Viridiplantae</taxon>
        <taxon>Streptophyta</taxon>
        <taxon>Embryophyta</taxon>
        <taxon>Tracheophyta</taxon>
        <taxon>Spermatophyta</taxon>
        <taxon>Magnoliopsida</taxon>
        <taxon>eudicotyledons</taxon>
        <taxon>Gunneridae</taxon>
        <taxon>Pentapetalae</taxon>
        <taxon>rosids</taxon>
        <taxon>fabids</taxon>
        <taxon>Rosales</taxon>
        <taxon>Rosaceae</taxon>
        <taxon>Amygdaloideae</taxon>
        <taxon>Maleae</taxon>
        <taxon>Pyrus</taxon>
    </lineage>
</organism>
<evidence type="ECO:0000313" key="3">
    <source>
        <dbReference type="Proteomes" id="UP000327157"/>
    </source>
</evidence>
<dbReference type="Proteomes" id="UP000327157">
    <property type="component" value="Chromosome 9"/>
</dbReference>
<dbReference type="Pfam" id="PF13456">
    <property type="entry name" value="RVT_3"/>
    <property type="match status" value="1"/>
</dbReference>